<dbReference type="AlphaFoldDB" id="A0A450W8E6"/>
<accession>A0A450W8E6</accession>
<protein>
    <submittedName>
        <fullName evidence="1">Uncharacterized protein</fullName>
    </submittedName>
</protein>
<dbReference type="EMBL" id="CAADFK010000045">
    <property type="protein sequence ID" value="VFK13268.1"/>
    <property type="molecule type" value="Genomic_DNA"/>
</dbReference>
<evidence type="ECO:0000313" key="1">
    <source>
        <dbReference type="EMBL" id="VFK13268.1"/>
    </source>
</evidence>
<reference evidence="1" key="1">
    <citation type="submission" date="2019-02" db="EMBL/GenBank/DDBJ databases">
        <authorList>
            <person name="Gruber-Vodicka R. H."/>
            <person name="Seah K. B. B."/>
        </authorList>
    </citation>
    <scope>NUCLEOTIDE SEQUENCE</scope>
    <source>
        <strain evidence="1">BECK_S313</strain>
    </source>
</reference>
<proteinExistence type="predicted"/>
<gene>
    <name evidence="1" type="ORF">BECKLPF1236B_GA0070989_104523</name>
</gene>
<name>A0A450W8E6_9GAMM</name>
<organism evidence="1">
    <name type="scientific">Candidatus Kentrum sp. LPFa</name>
    <dbReference type="NCBI Taxonomy" id="2126335"/>
    <lineage>
        <taxon>Bacteria</taxon>
        <taxon>Pseudomonadati</taxon>
        <taxon>Pseudomonadota</taxon>
        <taxon>Gammaproteobacteria</taxon>
        <taxon>Candidatus Kentrum</taxon>
    </lineage>
</organism>
<sequence length="68" mass="7261">MCFLLKTFLQLVPQRTGARIKNPAETGGLLVVISGSSEKFVGNFPGSLAQYSSVHTGMTKVVLFGNIC</sequence>